<dbReference type="EMBL" id="KN835251">
    <property type="protein sequence ID" value="KIK41989.1"/>
    <property type="molecule type" value="Genomic_DNA"/>
</dbReference>
<dbReference type="HOGENOM" id="CLU_2607584_0_0_1"/>
<dbReference type="AlphaFoldDB" id="A0A0D0AVW8"/>
<accession>A0A0D0AVW8</accession>
<dbReference type="InParanoid" id="A0A0D0AVW8"/>
<name>A0A0D0AVW8_9AGAM</name>
<proteinExistence type="predicted"/>
<reference evidence="1 2" key="1">
    <citation type="submission" date="2014-04" db="EMBL/GenBank/DDBJ databases">
        <authorList>
            <consortium name="DOE Joint Genome Institute"/>
            <person name="Kuo A."/>
            <person name="Ruytinx J."/>
            <person name="Rineau F."/>
            <person name="Colpaert J."/>
            <person name="Kohler A."/>
            <person name="Nagy L.G."/>
            <person name="Floudas D."/>
            <person name="Copeland A."/>
            <person name="Barry K.W."/>
            <person name="Cichocki N."/>
            <person name="Veneault-Fourrey C."/>
            <person name="LaButti K."/>
            <person name="Lindquist E.A."/>
            <person name="Lipzen A."/>
            <person name="Lundell T."/>
            <person name="Morin E."/>
            <person name="Murat C."/>
            <person name="Sun H."/>
            <person name="Tunlid A."/>
            <person name="Henrissat B."/>
            <person name="Grigoriev I.V."/>
            <person name="Hibbett D.S."/>
            <person name="Martin F."/>
            <person name="Nordberg H.P."/>
            <person name="Cantor M.N."/>
            <person name="Hua S.X."/>
        </authorList>
    </citation>
    <scope>NUCLEOTIDE SEQUENCE [LARGE SCALE GENOMIC DNA]</scope>
    <source>
        <strain evidence="1 2">UH-Slu-Lm8-n1</strain>
    </source>
</reference>
<evidence type="ECO:0000313" key="1">
    <source>
        <dbReference type="EMBL" id="KIK41989.1"/>
    </source>
</evidence>
<sequence>MYCFSRHNPHSLEKASPSQGCSPIMNRNVVKHRHSPRFQIGPSLQIRSLGQVDPMTAFCELLGTLTLGGITKPSSLPVL</sequence>
<dbReference type="Proteomes" id="UP000054485">
    <property type="component" value="Unassembled WGS sequence"/>
</dbReference>
<gene>
    <name evidence="1" type="ORF">CY34DRAFT_172676</name>
</gene>
<protein>
    <submittedName>
        <fullName evidence="1">Uncharacterized protein</fullName>
    </submittedName>
</protein>
<organism evidence="1 2">
    <name type="scientific">Suillus luteus UH-Slu-Lm8-n1</name>
    <dbReference type="NCBI Taxonomy" id="930992"/>
    <lineage>
        <taxon>Eukaryota</taxon>
        <taxon>Fungi</taxon>
        <taxon>Dikarya</taxon>
        <taxon>Basidiomycota</taxon>
        <taxon>Agaricomycotina</taxon>
        <taxon>Agaricomycetes</taxon>
        <taxon>Agaricomycetidae</taxon>
        <taxon>Boletales</taxon>
        <taxon>Suillineae</taxon>
        <taxon>Suillaceae</taxon>
        <taxon>Suillus</taxon>
    </lineage>
</organism>
<reference evidence="2" key="2">
    <citation type="submission" date="2015-01" db="EMBL/GenBank/DDBJ databases">
        <title>Evolutionary Origins and Diversification of the Mycorrhizal Mutualists.</title>
        <authorList>
            <consortium name="DOE Joint Genome Institute"/>
            <consortium name="Mycorrhizal Genomics Consortium"/>
            <person name="Kohler A."/>
            <person name="Kuo A."/>
            <person name="Nagy L.G."/>
            <person name="Floudas D."/>
            <person name="Copeland A."/>
            <person name="Barry K.W."/>
            <person name="Cichocki N."/>
            <person name="Veneault-Fourrey C."/>
            <person name="LaButti K."/>
            <person name="Lindquist E.A."/>
            <person name="Lipzen A."/>
            <person name="Lundell T."/>
            <person name="Morin E."/>
            <person name="Murat C."/>
            <person name="Riley R."/>
            <person name="Ohm R."/>
            <person name="Sun H."/>
            <person name="Tunlid A."/>
            <person name="Henrissat B."/>
            <person name="Grigoriev I.V."/>
            <person name="Hibbett D.S."/>
            <person name="Martin F."/>
        </authorList>
    </citation>
    <scope>NUCLEOTIDE SEQUENCE [LARGE SCALE GENOMIC DNA]</scope>
    <source>
        <strain evidence="2">UH-Slu-Lm8-n1</strain>
    </source>
</reference>
<keyword evidence="2" id="KW-1185">Reference proteome</keyword>
<evidence type="ECO:0000313" key="2">
    <source>
        <dbReference type="Proteomes" id="UP000054485"/>
    </source>
</evidence>